<organism evidence="2 3">
    <name type="scientific">Singulisphaera acidiphila (strain ATCC BAA-1392 / DSM 18658 / VKM B-2454 / MOB10)</name>
    <dbReference type="NCBI Taxonomy" id="886293"/>
    <lineage>
        <taxon>Bacteria</taxon>
        <taxon>Pseudomonadati</taxon>
        <taxon>Planctomycetota</taxon>
        <taxon>Planctomycetia</taxon>
        <taxon>Isosphaerales</taxon>
        <taxon>Isosphaeraceae</taxon>
        <taxon>Singulisphaera</taxon>
    </lineage>
</organism>
<protein>
    <submittedName>
        <fullName evidence="2">Uncharacterized protein</fullName>
    </submittedName>
</protein>
<keyword evidence="1" id="KW-0472">Membrane</keyword>
<dbReference type="RefSeq" id="WP_015248666.1">
    <property type="nucleotide sequence ID" value="NC_019892.1"/>
</dbReference>
<name>L0DL30_SINAD</name>
<keyword evidence="1" id="KW-1133">Transmembrane helix</keyword>
<dbReference type="HOGENOM" id="CLU_1776194_0_0_0"/>
<accession>L0DL30</accession>
<gene>
    <name evidence="2" type="ordered locus">Sinac_5415</name>
</gene>
<evidence type="ECO:0000313" key="3">
    <source>
        <dbReference type="Proteomes" id="UP000010798"/>
    </source>
</evidence>
<dbReference type="OrthoDB" id="215758at2"/>
<keyword evidence="3" id="KW-1185">Reference proteome</keyword>
<feature type="transmembrane region" description="Helical" evidence="1">
    <location>
        <begin position="60"/>
        <end position="79"/>
    </location>
</feature>
<sequence length="146" mass="15814">MIGRVASNLLGLVGAALGAALGYALFQWLVSQNLYGLMIPGAMMGLGCCLLAQHRSHTRGIVCGIAALILGLYTEWRFYPFRADGGFQYLVVHFFDLKPITQLMLGVGAIFAYWIGKDASPLFSFAQIARNDQPAKPNSGRATTKD</sequence>
<dbReference type="STRING" id="886293.Sinac_5415"/>
<feature type="transmembrane region" description="Helical" evidence="1">
    <location>
        <begin position="34"/>
        <end position="53"/>
    </location>
</feature>
<dbReference type="EMBL" id="CP003364">
    <property type="protein sequence ID" value="AGA29563.1"/>
    <property type="molecule type" value="Genomic_DNA"/>
</dbReference>
<reference evidence="2 3" key="1">
    <citation type="submission" date="2012-02" db="EMBL/GenBank/DDBJ databases">
        <title>Complete sequence of chromosome of Singulisphaera acidiphila DSM 18658.</title>
        <authorList>
            <consortium name="US DOE Joint Genome Institute (JGI-PGF)"/>
            <person name="Lucas S."/>
            <person name="Copeland A."/>
            <person name="Lapidus A."/>
            <person name="Glavina del Rio T."/>
            <person name="Dalin E."/>
            <person name="Tice H."/>
            <person name="Bruce D."/>
            <person name="Goodwin L."/>
            <person name="Pitluck S."/>
            <person name="Peters L."/>
            <person name="Ovchinnikova G."/>
            <person name="Chertkov O."/>
            <person name="Kyrpides N."/>
            <person name="Mavromatis K."/>
            <person name="Ivanova N."/>
            <person name="Brettin T."/>
            <person name="Detter J.C."/>
            <person name="Han C."/>
            <person name="Larimer F."/>
            <person name="Land M."/>
            <person name="Hauser L."/>
            <person name="Markowitz V."/>
            <person name="Cheng J.-F."/>
            <person name="Hugenholtz P."/>
            <person name="Woyke T."/>
            <person name="Wu D."/>
            <person name="Tindall B."/>
            <person name="Pomrenke H."/>
            <person name="Brambilla E."/>
            <person name="Klenk H.-P."/>
            <person name="Eisen J.A."/>
        </authorList>
    </citation>
    <scope>NUCLEOTIDE SEQUENCE [LARGE SCALE GENOMIC DNA]</scope>
    <source>
        <strain evidence="3">ATCC BAA-1392 / DSM 18658 / VKM B-2454 / MOB10</strain>
    </source>
</reference>
<evidence type="ECO:0000256" key="1">
    <source>
        <dbReference type="SAM" id="Phobius"/>
    </source>
</evidence>
<dbReference type="eggNOG" id="ENOG502ZT4D">
    <property type="taxonomic scope" value="Bacteria"/>
</dbReference>
<proteinExistence type="predicted"/>
<dbReference type="KEGG" id="saci:Sinac_5415"/>
<feature type="transmembrane region" description="Helical" evidence="1">
    <location>
        <begin position="99"/>
        <end position="116"/>
    </location>
</feature>
<keyword evidence="1" id="KW-0812">Transmembrane</keyword>
<dbReference type="AlphaFoldDB" id="L0DL30"/>
<evidence type="ECO:0000313" key="2">
    <source>
        <dbReference type="EMBL" id="AGA29563.1"/>
    </source>
</evidence>
<dbReference type="Proteomes" id="UP000010798">
    <property type="component" value="Chromosome"/>
</dbReference>